<keyword evidence="1" id="KW-0677">Repeat</keyword>
<dbReference type="AlphaFoldDB" id="A0A1Y6JU56"/>
<dbReference type="InterPro" id="IPR005046">
    <property type="entry name" value="DUF285"/>
</dbReference>
<gene>
    <name evidence="6" type="ORF">LZ3411_0436</name>
</gene>
<dbReference type="Pfam" id="PF17883">
    <property type="entry name" value="MBG"/>
    <property type="match status" value="1"/>
</dbReference>
<feature type="region of interest" description="Disordered" evidence="2">
    <location>
        <begin position="472"/>
        <end position="491"/>
    </location>
</feature>
<dbReference type="NCBIfam" id="TIGR02167">
    <property type="entry name" value="Liste_lipo_26"/>
    <property type="match status" value="1"/>
</dbReference>
<evidence type="ECO:0000256" key="1">
    <source>
        <dbReference type="ARBA" id="ARBA00022737"/>
    </source>
</evidence>
<feature type="domain" description="MucBP" evidence="4">
    <location>
        <begin position="436"/>
        <end position="497"/>
    </location>
</feature>
<name>A0A1Y6JU56_9LACO</name>
<feature type="compositionally biased region" description="Basic and acidic residues" evidence="2">
    <location>
        <begin position="472"/>
        <end position="481"/>
    </location>
</feature>
<evidence type="ECO:0000256" key="3">
    <source>
        <dbReference type="SAM" id="SignalP"/>
    </source>
</evidence>
<evidence type="ECO:0000313" key="6">
    <source>
        <dbReference type="EMBL" id="SMS13486.1"/>
    </source>
</evidence>
<feature type="region of interest" description="Disordered" evidence="2">
    <location>
        <begin position="497"/>
        <end position="752"/>
    </location>
</feature>
<protein>
    <submittedName>
        <fullName evidence="6">TolA protein</fullName>
    </submittedName>
</protein>
<dbReference type="Gene3D" id="3.10.20.320">
    <property type="entry name" value="Putative peptidoglycan bound protein (lpxtg motif)"/>
    <property type="match status" value="1"/>
</dbReference>
<keyword evidence="3" id="KW-0732">Signal</keyword>
<dbReference type="InterPro" id="IPR041277">
    <property type="entry name" value="MBG_Lactobacillales"/>
</dbReference>
<feature type="compositionally biased region" description="Pro residues" evidence="2">
    <location>
        <begin position="585"/>
        <end position="600"/>
    </location>
</feature>
<evidence type="ECO:0000259" key="4">
    <source>
        <dbReference type="Pfam" id="PF06458"/>
    </source>
</evidence>
<feature type="compositionally biased region" description="Basic and acidic residues" evidence="2">
    <location>
        <begin position="546"/>
        <end position="584"/>
    </location>
</feature>
<feature type="domain" description="MBG" evidence="5">
    <location>
        <begin position="330"/>
        <end position="425"/>
    </location>
</feature>
<evidence type="ECO:0000256" key="2">
    <source>
        <dbReference type="SAM" id="MobiDB-lite"/>
    </source>
</evidence>
<feature type="compositionally biased region" description="Polar residues" evidence="2">
    <location>
        <begin position="627"/>
        <end position="648"/>
    </location>
</feature>
<dbReference type="InterPro" id="IPR009459">
    <property type="entry name" value="MucBP_dom"/>
</dbReference>
<dbReference type="RefSeq" id="WP_087741526.1">
    <property type="nucleotide sequence ID" value="NZ_LT854705.1"/>
</dbReference>
<feature type="signal peptide" evidence="3">
    <location>
        <begin position="1"/>
        <end position="33"/>
    </location>
</feature>
<accession>A0A1Y6JU56</accession>
<dbReference type="EMBL" id="LT854705">
    <property type="protein sequence ID" value="SMS13486.1"/>
    <property type="molecule type" value="Genomic_DNA"/>
</dbReference>
<dbReference type="Gene3D" id="3.10.430.110">
    <property type="match status" value="1"/>
</dbReference>
<feature type="chain" id="PRO_5011989176" evidence="3">
    <location>
        <begin position="34"/>
        <end position="837"/>
    </location>
</feature>
<evidence type="ECO:0000259" key="5">
    <source>
        <dbReference type="Pfam" id="PF17883"/>
    </source>
</evidence>
<feature type="compositionally biased region" description="Pro residues" evidence="2">
    <location>
        <begin position="693"/>
        <end position="708"/>
    </location>
</feature>
<organism evidence="6 7">
    <name type="scientific">Levilactobacillus zymae</name>
    <dbReference type="NCBI Taxonomy" id="267363"/>
    <lineage>
        <taxon>Bacteria</taxon>
        <taxon>Bacillati</taxon>
        <taxon>Bacillota</taxon>
        <taxon>Bacilli</taxon>
        <taxon>Lactobacillales</taxon>
        <taxon>Lactobacillaceae</taxon>
        <taxon>Levilactobacillus</taxon>
    </lineage>
</organism>
<feature type="compositionally biased region" description="Basic and acidic residues" evidence="2">
    <location>
        <begin position="521"/>
        <end position="537"/>
    </location>
</feature>
<reference evidence="7" key="1">
    <citation type="submission" date="2017-05" db="EMBL/GenBank/DDBJ databases">
        <authorList>
            <person name="Papadimitriou K."/>
        </authorList>
    </citation>
    <scope>NUCLEOTIDE SEQUENCE [LARGE SCALE GENOMIC DNA]</scope>
    <source>
        <strain evidence="7">ACA-DC 3411</strain>
    </source>
</reference>
<dbReference type="InterPro" id="IPR011889">
    <property type="entry name" value="Liste_lipo_26"/>
</dbReference>
<dbReference type="KEGG" id="lzy:LZ3411_0436"/>
<evidence type="ECO:0000313" key="7">
    <source>
        <dbReference type="Proteomes" id="UP000195412"/>
    </source>
</evidence>
<feature type="compositionally biased region" description="Polar residues" evidence="2">
    <location>
        <begin position="710"/>
        <end position="722"/>
    </location>
</feature>
<dbReference type="Pfam" id="PF06458">
    <property type="entry name" value="MucBP"/>
    <property type="match status" value="1"/>
</dbReference>
<sequence>MQFKRFKPGYLCPLALLGLGLWGGTAWTVPAQAASEQKATTQQRDGDVITMQQGTAKVTIDANGTMTIGAGTMTKGKGWCWQECPSEVQDVVAEPGAKVVGDASGMFESLENAGEFDLRHLDVSQVTSLARLFANTRTGEIDVTGWQTGRVTDLSQAFSNHGNWGLKGVDGWDTSQVTTLAETFYRYHARRGLTLDVKNWDTSRVTNMVRTFMGIEDIENIRLDNWDARKVTRCEEFARFEEYSDRVPRMFTFGPNMRFDGAHGVPTFSDSRGWTHRWRNVDLNHTWGALKMPWDSGKTYSARELQDLYTGANTPNRLQTYYLDSLIPKITGHDEKVYDGRPAKLDQSKYQLAALDLPPEYEFELEDGDLVFADGEAPTKPGTYLVTLSAEATNRLLYYYDEDDYPDTEVNVLLSQLHCGTYTITAKDAPTVATGKVQVNHKSTTGKTLAQETLTGDVGSAYDAKPRQFDQHRFSRVEGEPQGKFAKTDQTVTYCYTPEDSEEGTTGGQPTPGKPAPGKPEPGKPEPGKPEPEKPEPGKPAPGKPGPDKPEPDKPEPEKPEPDKPAPGKPEPGKPEPGKPEPGKPEPGNPGPGKPAPGKPEPNKPEPGKPAPSKPDKPNPGAPGNGHETSPGTGANHGNQSGNENGSETGNQSGPQSGTGNGSQPGNPSPGKPGIKPDLDPANQQPGDQPTNQPKPPSTPNTPKPNPQPGNQVTSETPTQPHRPTAPAAGPLTGHTQDAPQLPGKPITAHTGDLEAPATTVAVPAGQPAPTTAATVTLTSGLTGATTVPTSPAHPDSAQQALPQTSDQTRSWWHLLGAFLLAGTLCCGRRWKNFSKK</sequence>
<dbReference type="Proteomes" id="UP000195412">
    <property type="component" value="Chromosome I"/>
</dbReference>
<feature type="region of interest" description="Disordered" evidence="2">
    <location>
        <begin position="783"/>
        <end position="805"/>
    </location>
</feature>
<proteinExistence type="predicted"/>
<dbReference type="Pfam" id="PF03382">
    <property type="entry name" value="DUF285"/>
    <property type="match status" value="1"/>
</dbReference>
<feature type="compositionally biased region" description="Pro residues" evidence="2">
    <location>
        <begin position="608"/>
        <end position="621"/>
    </location>
</feature>